<evidence type="ECO:0000313" key="2">
    <source>
        <dbReference type="Proteomes" id="UP000320239"/>
    </source>
</evidence>
<evidence type="ECO:0000313" key="1">
    <source>
        <dbReference type="EMBL" id="TWG26652.1"/>
    </source>
</evidence>
<accession>A0A561WS17</accession>
<sequence length="164" mass="14924">MPVAETGAVAGAAETGAVPVAGAAGTGAVPVAETGAVAGAAETGAVPVAGAAETGAVPVAGAAGTGVDAETAPGFGAVAAHSGPGAGGGGGMKPPVRSAGGWAGDGVELAPSLVACCSSMGPPDRGAADGFRTSVADLNRATSVGVNAPCIDPTNPTTNRPKGR</sequence>
<proteinExistence type="predicted"/>
<name>A0A561WS17_ACTTI</name>
<organism evidence="1 2">
    <name type="scientific">Actinoplanes teichomyceticus</name>
    <dbReference type="NCBI Taxonomy" id="1867"/>
    <lineage>
        <taxon>Bacteria</taxon>
        <taxon>Bacillati</taxon>
        <taxon>Actinomycetota</taxon>
        <taxon>Actinomycetes</taxon>
        <taxon>Micromonosporales</taxon>
        <taxon>Micromonosporaceae</taxon>
        <taxon>Actinoplanes</taxon>
    </lineage>
</organism>
<protein>
    <submittedName>
        <fullName evidence="1">Uncharacterized protein</fullName>
    </submittedName>
</protein>
<dbReference type="EMBL" id="VIWY01000001">
    <property type="protein sequence ID" value="TWG26652.1"/>
    <property type="molecule type" value="Genomic_DNA"/>
</dbReference>
<gene>
    <name evidence="1" type="ORF">FHX34_1011648</name>
</gene>
<dbReference type="AlphaFoldDB" id="A0A561WS17"/>
<keyword evidence="2" id="KW-1185">Reference proteome</keyword>
<reference evidence="1 2" key="1">
    <citation type="submission" date="2019-06" db="EMBL/GenBank/DDBJ databases">
        <title>Sequencing the genomes of 1000 actinobacteria strains.</title>
        <authorList>
            <person name="Klenk H.-P."/>
        </authorList>
    </citation>
    <scope>NUCLEOTIDE SEQUENCE [LARGE SCALE GENOMIC DNA]</scope>
    <source>
        <strain evidence="1 2">DSM 43866</strain>
    </source>
</reference>
<comment type="caution">
    <text evidence="1">The sequence shown here is derived from an EMBL/GenBank/DDBJ whole genome shotgun (WGS) entry which is preliminary data.</text>
</comment>
<dbReference type="Proteomes" id="UP000320239">
    <property type="component" value="Unassembled WGS sequence"/>
</dbReference>